<dbReference type="PANTHER" id="PTHR46060">
    <property type="entry name" value="MARINER MOS1 TRANSPOSASE-LIKE PROTEIN"/>
    <property type="match status" value="1"/>
</dbReference>
<organism evidence="1 2">
    <name type="scientific">Acromyrmex insinuator</name>
    <dbReference type="NCBI Taxonomy" id="230686"/>
    <lineage>
        <taxon>Eukaryota</taxon>
        <taxon>Metazoa</taxon>
        <taxon>Ecdysozoa</taxon>
        <taxon>Arthropoda</taxon>
        <taxon>Hexapoda</taxon>
        <taxon>Insecta</taxon>
        <taxon>Pterygota</taxon>
        <taxon>Neoptera</taxon>
        <taxon>Endopterygota</taxon>
        <taxon>Hymenoptera</taxon>
        <taxon>Apocrita</taxon>
        <taxon>Aculeata</taxon>
        <taxon>Formicoidea</taxon>
        <taxon>Formicidae</taxon>
        <taxon>Myrmicinae</taxon>
        <taxon>Acromyrmex</taxon>
    </lineage>
</organism>
<dbReference type="InterPro" id="IPR052709">
    <property type="entry name" value="Transposase-MT_Hybrid"/>
</dbReference>
<feature type="non-terminal residue" evidence="1">
    <location>
        <position position="1"/>
    </location>
</feature>
<proteinExistence type="predicted"/>
<name>A0A836JIH6_9HYME</name>
<protein>
    <submittedName>
        <fullName evidence="1">GVQW3 protein</fullName>
    </submittedName>
</protein>
<dbReference type="Proteomes" id="UP000667349">
    <property type="component" value="Unassembled WGS sequence"/>
</dbReference>
<dbReference type="EMBL" id="JAANHZ010000157">
    <property type="protein sequence ID" value="KAG5314738.1"/>
    <property type="molecule type" value="Genomic_DNA"/>
</dbReference>
<sequence>HKRYLEGRETLEDNKKSGRPILVRTPEMIEKVSDFVANDRNVSLKMMEEALNISRKTIRTILHEGLCEVCSTHIMHRVTLH</sequence>
<feature type="non-terminal residue" evidence="1">
    <location>
        <position position="81"/>
    </location>
</feature>
<keyword evidence="2" id="KW-1185">Reference proteome</keyword>
<gene>
    <name evidence="1" type="primary">Gvqw3_6</name>
    <name evidence="1" type="ORF">G6Z75_0001101</name>
</gene>
<dbReference type="PANTHER" id="PTHR46060:SF3">
    <property type="entry name" value="PROTEIN GVQW3"/>
    <property type="match status" value="1"/>
</dbReference>
<accession>A0A836JIH6</accession>
<reference evidence="1" key="1">
    <citation type="submission" date="2020-02" db="EMBL/GenBank/DDBJ databases">
        <title>Relaxed selection underlies rapid genomic changes in the transitions from sociality to social parasitism in ants.</title>
        <authorList>
            <person name="Bi X."/>
        </authorList>
    </citation>
    <scope>NUCLEOTIDE SEQUENCE</scope>
    <source>
        <strain evidence="1">BGI-DK2013a</strain>
        <tissue evidence="1">Whole body</tissue>
    </source>
</reference>
<comment type="caution">
    <text evidence="1">The sequence shown here is derived from an EMBL/GenBank/DDBJ whole genome shotgun (WGS) entry which is preliminary data.</text>
</comment>
<evidence type="ECO:0000313" key="1">
    <source>
        <dbReference type="EMBL" id="KAG5314738.1"/>
    </source>
</evidence>
<dbReference type="AlphaFoldDB" id="A0A836JIH6"/>
<evidence type="ECO:0000313" key="2">
    <source>
        <dbReference type="Proteomes" id="UP000667349"/>
    </source>
</evidence>